<reference evidence="2 3" key="1">
    <citation type="journal article" date="2021" name="Elife">
        <title>Chloroplast acquisition without the gene transfer in kleptoplastic sea slugs, Plakobranchus ocellatus.</title>
        <authorList>
            <person name="Maeda T."/>
            <person name="Takahashi S."/>
            <person name="Yoshida T."/>
            <person name="Shimamura S."/>
            <person name="Takaki Y."/>
            <person name="Nagai Y."/>
            <person name="Toyoda A."/>
            <person name="Suzuki Y."/>
            <person name="Arimoto A."/>
            <person name="Ishii H."/>
            <person name="Satoh N."/>
            <person name="Nishiyama T."/>
            <person name="Hasebe M."/>
            <person name="Maruyama T."/>
            <person name="Minagawa J."/>
            <person name="Obokata J."/>
            <person name="Shigenobu S."/>
        </authorList>
    </citation>
    <scope>NUCLEOTIDE SEQUENCE [LARGE SCALE GENOMIC DNA]</scope>
</reference>
<evidence type="ECO:0000313" key="3">
    <source>
        <dbReference type="Proteomes" id="UP000762676"/>
    </source>
</evidence>
<evidence type="ECO:0000256" key="1">
    <source>
        <dbReference type="SAM" id="MobiDB-lite"/>
    </source>
</evidence>
<dbReference type="EMBL" id="BMAT01006018">
    <property type="protein sequence ID" value="GFS04421.1"/>
    <property type="molecule type" value="Genomic_DNA"/>
</dbReference>
<dbReference type="Gene3D" id="3.90.180.10">
    <property type="entry name" value="Medium-chain alcohol dehydrogenases, catalytic domain"/>
    <property type="match status" value="1"/>
</dbReference>
<proteinExistence type="predicted"/>
<gene>
    <name evidence="2" type="ORF">ElyMa_002912100</name>
</gene>
<protein>
    <submittedName>
        <fullName evidence="2">Sorbitol dehydrogenase</fullName>
    </submittedName>
</protein>
<dbReference type="AlphaFoldDB" id="A0AAV4I5T8"/>
<dbReference type="Proteomes" id="UP000762676">
    <property type="component" value="Unassembled WGS sequence"/>
</dbReference>
<accession>A0AAV4I5T8</accession>
<sequence>MFMPHPPPQKMALRKMCSKVHRFLFVAGEVAPESFPAAIEAISSGKVNVKQLVSHRFPLEESEQAFTMAANKEGYKVIIDCSRPGEDQIPKSSFHHLQSSENHISRNGGI</sequence>
<keyword evidence="3" id="KW-1185">Reference proteome</keyword>
<feature type="region of interest" description="Disordered" evidence="1">
    <location>
        <begin position="89"/>
        <end position="110"/>
    </location>
</feature>
<organism evidence="2 3">
    <name type="scientific">Elysia marginata</name>
    <dbReference type="NCBI Taxonomy" id="1093978"/>
    <lineage>
        <taxon>Eukaryota</taxon>
        <taxon>Metazoa</taxon>
        <taxon>Spiralia</taxon>
        <taxon>Lophotrochozoa</taxon>
        <taxon>Mollusca</taxon>
        <taxon>Gastropoda</taxon>
        <taxon>Heterobranchia</taxon>
        <taxon>Euthyneura</taxon>
        <taxon>Panpulmonata</taxon>
        <taxon>Sacoglossa</taxon>
        <taxon>Placobranchoidea</taxon>
        <taxon>Plakobranchidae</taxon>
        <taxon>Elysia</taxon>
    </lineage>
</organism>
<name>A0AAV4I5T8_9GAST</name>
<comment type="caution">
    <text evidence="2">The sequence shown here is derived from an EMBL/GenBank/DDBJ whole genome shotgun (WGS) entry which is preliminary data.</text>
</comment>
<evidence type="ECO:0000313" key="2">
    <source>
        <dbReference type="EMBL" id="GFS04421.1"/>
    </source>
</evidence>